<dbReference type="Gene3D" id="3.50.50.60">
    <property type="entry name" value="FAD/NAD(P)-binding domain"/>
    <property type="match status" value="1"/>
</dbReference>
<keyword evidence="3 8" id="KW-0560">Oxidoreductase</keyword>
<evidence type="ECO:0000256" key="3">
    <source>
        <dbReference type="ARBA" id="ARBA00023002"/>
    </source>
</evidence>
<dbReference type="InterPro" id="IPR036188">
    <property type="entry name" value="FAD/NAD-bd_sf"/>
</dbReference>
<dbReference type="EMBL" id="CP090958">
    <property type="protein sequence ID" value="WGW10439.1"/>
    <property type="molecule type" value="Genomic_DNA"/>
</dbReference>
<accession>A0ABY8QPY0</accession>
<dbReference type="GO" id="GO:0043799">
    <property type="term" value="F:glycine oxidase activity"/>
    <property type="evidence" value="ECO:0007669"/>
    <property type="project" value="UniProtKB-EC"/>
</dbReference>
<keyword evidence="2" id="KW-0784">Thiamine biosynthesis</keyword>
<dbReference type="Proteomes" id="UP001209083">
    <property type="component" value="Chromosome"/>
</dbReference>
<dbReference type="SUPFAM" id="SSF51905">
    <property type="entry name" value="FAD/NAD(P)-binding domain"/>
    <property type="match status" value="1"/>
</dbReference>
<dbReference type="SUPFAM" id="SSF54373">
    <property type="entry name" value="FAD-linked reductases, C-terminal domain"/>
    <property type="match status" value="1"/>
</dbReference>
<dbReference type="EC" id="1.4.3.19" evidence="5"/>
<name>A0ABY8QPY0_9MICO</name>
<dbReference type="PANTHER" id="PTHR13847">
    <property type="entry name" value="SARCOSINE DEHYDROGENASE-RELATED"/>
    <property type="match status" value="1"/>
</dbReference>
<dbReference type="PANTHER" id="PTHR13847:SF289">
    <property type="entry name" value="GLYCINE OXIDASE"/>
    <property type="match status" value="1"/>
</dbReference>
<dbReference type="NCBIfam" id="TIGR02352">
    <property type="entry name" value="thiamin_ThiO"/>
    <property type="match status" value="1"/>
</dbReference>
<gene>
    <name evidence="8" type="primary">thiO</name>
    <name evidence="8" type="ORF">LWF01_09770</name>
</gene>
<dbReference type="InterPro" id="IPR012727">
    <property type="entry name" value="Gly_oxidase_ThiO"/>
</dbReference>
<dbReference type="Gene3D" id="3.30.9.10">
    <property type="entry name" value="D-Amino Acid Oxidase, subunit A, domain 2"/>
    <property type="match status" value="1"/>
</dbReference>
<feature type="region of interest" description="Disordered" evidence="6">
    <location>
        <begin position="387"/>
        <end position="422"/>
    </location>
</feature>
<evidence type="ECO:0000256" key="2">
    <source>
        <dbReference type="ARBA" id="ARBA00022977"/>
    </source>
</evidence>
<comment type="catalytic activity">
    <reaction evidence="4">
        <text>glycine + O2 + H2O = glyoxylate + H2O2 + NH4(+)</text>
        <dbReference type="Rhea" id="RHEA:11532"/>
        <dbReference type="ChEBI" id="CHEBI:15377"/>
        <dbReference type="ChEBI" id="CHEBI:15379"/>
        <dbReference type="ChEBI" id="CHEBI:16240"/>
        <dbReference type="ChEBI" id="CHEBI:28938"/>
        <dbReference type="ChEBI" id="CHEBI:36655"/>
        <dbReference type="ChEBI" id="CHEBI:57305"/>
        <dbReference type="EC" id="1.4.3.19"/>
    </reaction>
</comment>
<evidence type="ECO:0000259" key="7">
    <source>
        <dbReference type="Pfam" id="PF01266"/>
    </source>
</evidence>
<dbReference type="Pfam" id="PF01266">
    <property type="entry name" value="DAO"/>
    <property type="match status" value="1"/>
</dbReference>
<proteinExistence type="predicted"/>
<evidence type="ECO:0000256" key="4">
    <source>
        <dbReference type="ARBA" id="ARBA00049872"/>
    </source>
</evidence>
<dbReference type="InterPro" id="IPR006076">
    <property type="entry name" value="FAD-dep_OxRdtase"/>
</dbReference>
<reference evidence="8 9" key="1">
    <citation type="submission" date="2023-05" db="EMBL/GenBank/DDBJ databases">
        <title>Lithophilousrod everest ZFBP1038 complete genpme.</title>
        <authorList>
            <person name="Tian M."/>
        </authorList>
    </citation>
    <scope>NUCLEOTIDE SEQUENCE [LARGE SCALE GENOMIC DNA]</scope>
    <source>
        <strain evidence="8 9">ZFBP1038</strain>
    </source>
</reference>
<evidence type="ECO:0000313" key="8">
    <source>
        <dbReference type="EMBL" id="WGW10439.1"/>
    </source>
</evidence>
<protein>
    <recommendedName>
        <fullName evidence="5">glycine oxidase</fullName>
        <ecNumber evidence="5">1.4.3.19</ecNumber>
    </recommendedName>
</protein>
<feature type="domain" description="FAD dependent oxidoreductase" evidence="7">
    <location>
        <begin position="6"/>
        <end position="359"/>
    </location>
</feature>
<evidence type="ECO:0000256" key="5">
    <source>
        <dbReference type="ARBA" id="ARBA00050018"/>
    </source>
</evidence>
<dbReference type="RefSeq" id="WP_349637218.1">
    <property type="nucleotide sequence ID" value="NZ_CP090958.1"/>
</dbReference>
<sequence length="422" mass="43896">MQNSSDVVVVGAGIVGLSIAWRASQCGLSVTVIDPSPAEGASRAAAGMLAATSELTYQETDLLALNLASMRRWPGFVTDLEEATGHRLGYSTSPTLVVGADAADRATLADLAEFQAKLGLSPSRLPISELRQREPLIGPAITSAWQIDADHHVDPRRVTTALRAALCQAGARIVTDRVLRVICSSDRSSVRAVATAAGQTVHADRVVLAAGLGTGRISGIGDAVSFPIRAVHGEILRLRAPASMPAFLAGTVRASVHSRPVYLVPRDNGEIVIGATSREDENEGVAAGGVYQLLRDAQVVAPAVGELELTESLARARPSTPDNRPLLGTSANLPEGLVVAAGFFRHGILLTPVASDLVAAGLCDAQLTAEPGLDPSAAEPRSRDAAIDLTPFDPGRFGHPSLETDLEPATMPGAQHVHPSHG</sequence>
<evidence type="ECO:0000313" key="9">
    <source>
        <dbReference type="Proteomes" id="UP001209083"/>
    </source>
</evidence>
<evidence type="ECO:0000256" key="6">
    <source>
        <dbReference type="SAM" id="MobiDB-lite"/>
    </source>
</evidence>
<organism evidence="8 9">
    <name type="scientific">Saxibacter everestensis</name>
    <dbReference type="NCBI Taxonomy" id="2909229"/>
    <lineage>
        <taxon>Bacteria</taxon>
        <taxon>Bacillati</taxon>
        <taxon>Actinomycetota</taxon>
        <taxon>Actinomycetes</taxon>
        <taxon>Micrococcales</taxon>
        <taxon>Brevibacteriaceae</taxon>
        <taxon>Saxibacter</taxon>
    </lineage>
</organism>
<comment type="pathway">
    <text evidence="1">Cofactor biosynthesis; thiamine diphosphate biosynthesis.</text>
</comment>
<keyword evidence="9" id="KW-1185">Reference proteome</keyword>
<evidence type="ECO:0000256" key="1">
    <source>
        <dbReference type="ARBA" id="ARBA00004948"/>
    </source>
</evidence>